<dbReference type="EMBL" id="BPLQ01014084">
    <property type="protein sequence ID" value="GIY77221.1"/>
    <property type="molecule type" value="Genomic_DNA"/>
</dbReference>
<keyword evidence="2" id="KW-1185">Reference proteome</keyword>
<name>A0AAV4W5K2_9ARAC</name>
<accession>A0AAV4W5K2</accession>
<protein>
    <submittedName>
        <fullName evidence="1">Uncharacterized protein</fullName>
    </submittedName>
</protein>
<sequence length="85" mass="9590">MHTSQQKSFFVGLSVSAKQTRSARAFARTHYDPREVHRYDVLHFSEGLALGMLSITVWQQKMTVPSQLPFGVQATKDGSTLELHN</sequence>
<organism evidence="1 2">
    <name type="scientific">Caerostris darwini</name>
    <dbReference type="NCBI Taxonomy" id="1538125"/>
    <lineage>
        <taxon>Eukaryota</taxon>
        <taxon>Metazoa</taxon>
        <taxon>Ecdysozoa</taxon>
        <taxon>Arthropoda</taxon>
        <taxon>Chelicerata</taxon>
        <taxon>Arachnida</taxon>
        <taxon>Araneae</taxon>
        <taxon>Araneomorphae</taxon>
        <taxon>Entelegynae</taxon>
        <taxon>Araneoidea</taxon>
        <taxon>Araneidae</taxon>
        <taxon>Caerostris</taxon>
    </lineage>
</organism>
<evidence type="ECO:0000313" key="1">
    <source>
        <dbReference type="EMBL" id="GIY77221.1"/>
    </source>
</evidence>
<evidence type="ECO:0000313" key="2">
    <source>
        <dbReference type="Proteomes" id="UP001054837"/>
    </source>
</evidence>
<comment type="caution">
    <text evidence="1">The sequence shown here is derived from an EMBL/GenBank/DDBJ whole genome shotgun (WGS) entry which is preliminary data.</text>
</comment>
<dbReference type="AlphaFoldDB" id="A0AAV4W5K2"/>
<gene>
    <name evidence="1" type="ORF">CDAR_198681</name>
</gene>
<proteinExistence type="predicted"/>
<reference evidence="1 2" key="1">
    <citation type="submission" date="2021-06" db="EMBL/GenBank/DDBJ databases">
        <title>Caerostris darwini draft genome.</title>
        <authorList>
            <person name="Kono N."/>
            <person name="Arakawa K."/>
        </authorList>
    </citation>
    <scope>NUCLEOTIDE SEQUENCE [LARGE SCALE GENOMIC DNA]</scope>
</reference>
<dbReference type="Proteomes" id="UP001054837">
    <property type="component" value="Unassembled WGS sequence"/>
</dbReference>